<reference evidence="1" key="1">
    <citation type="submission" date="2013-11" db="EMBL/GenBank/DDBJ databases">
        <title>The Genome Sequence of Phytophthora parasitica IAC_01/95.</title>
        <authorList>
            <consortium name="The Broad Institute Genomics Platform"/>
            <person name="Russ C."/>
            <person name="Tyler B."/>
            <person name="Panabieres F."/>
            <person name="Shan W."/>
            <person name="Tripathy S."/>
            <person name="Grunwald N."/>
            <person name="Machado M."/>
            <person name="Johnson C.S."/>
            <person name="Arredondo F."/>
            <person name="Hong C."/>
            <person name="Coffey M."/>
            <person name="Young S.K."/>
            <person name="Zeng Q."/>
            <person name="Gargeya S."/>
            <person name="Fitzgerald M."/>
            <person name="Abouelleil A."/>
            <person name="Alvarado L."/>
            <person name="Chapman S.B."/>
            <person name="Gainer-Dewar J."/>
            <person name="Goldberg J."/>
            <person name="Griggs A."/>
            <person name="Gujja S."/>
            <person name="Hansen M."/>
            <person name="Howarth C."/>
            <person name="Imamovic A."/>
            <person name="Ireland A."/>
            <person name="Larimer J."/>
            <person name="McCowan C."/>
            <person name="Murphy C."/>
            <person name="Pearson M."/>
            <person name="Poon T.W."/>
            <person name="Priest M."/>
            <person name="Roberts A."/>
            <person name="Saif S."/>
            <person name="Shea T."/>
            <person name="Sykes S."/>
            <person name="Wortman J."/>
            <person name="Nusbaum C."/>
            <person name="Birren B."/>
        </authorList>
    </citation>
    <scope>NUCLEOTIDE SEQUENCE [LARGE SCALE GENOMIC DNA]</scope>
    <source>
        <strain evidence="1">IAC_01/95</strain>
    </source>
</reference>
<dbReference type="EMBL" id="KI691922">
    <property type="protein sequence ID" value="ETM50909.1"/>
    <property type="molecule type" value="Genomic_DNA"/>
</dbReference>
<organism evidence="1">
    <name type="scientific">Phytophthora nicotianae</name>
    <name type="common">Potato buckeye rot agent</name>
    <name type="synonym">Phytophthora parasitica</name>
    <dbReference type="NCBI Taxonomy" id="4792"/>
    <lineage>
        <taxon>Eukaryota</taxon>
        <taxon>Sar</taxon>
        <taxon>Stramenopiles</taxon>
        <taxon>Oomycota</taxon>
        <taxon>Peronosporomycetes</taxon>
        <taxon>Peronosporales</taxon>
        <taxon>Peronosporaceae</taxon>
        <taxon>Phytophthora</taxon>
    </lineage>
</organism>
<gene>
    <name evidence="1" type="ORF">L914_05137</name>
</gene>
<evidence type="ECO:0008006" key="2">
    <source>
        <dbReference type="Google" id="ProtNLM"/>
    </source>
</evidence>
<dbReference type="Proteomes" id="UP000054532">
    <property type="component" value="Unassembled WGS sequence"/>
</dbReference>
<accession>W2NTC7</accession>
<dbReference type="AlphaFoldDB" id="W2NTC7"/>
<proteinExistence type="predicted"/>
<evidence type="ECO:0000313" key="1">
    <source>
        <dbReference type="EMBL" id="ETM50909.1"/>
    </source>
</evidence>
<protein>
    <recommendedName>
        <fullName evidence="2">Ubiquitin-like protease family profile domain-containing protein</fullName>
    </recommendedName>
</protein>
<name>W2NTC7_PHYNI</name>
<sequence>MKNYVNDGYNCGVLIIKWFETYLKVAMNTKHEEDLRALTPEKISEKDVNECRS</sequence>